<keyword evidence="3" id="KW-1185">Reference proteome</keyword>
<dbReference type="EMBL" id="NFEZ01000002">
    <property type="protein sequence ID" value="PLT47736.1"/>
    <property type="molecule type" value="Genomic_DNA"/>
</dbReference>
<evidence type="ECO:0000313" key="3">
    <source>
        <dbReference type="Proteomes" id="UP000234789"/>
    </source>
</evidence>
<reference evidence="2 3" key="1">
    <citation type="submission" date="2017-05" db="EMBL/GenBank/DDBJ databases">
        <title>Functional genome analysis of Paenibacillus pasadenensis strain R16: insights on endophytic life style and antifungal activity.</title>
        <authorList>
            <person name="Passera A."/>
            <person name="Marcolungo L."/>
            <person name="Casati P."/>
            <person name="Brasca M."/>
            <person name="Quaglino F."/>
            <person name="Delledonne M."/>
        </authorList>
    </citation>
    <scope>NUCLEOTIDE SEQUENCE [LARGE SCALE GENOMIC DNA]</scope>
    <source>
        <strain evidence="2 3">R16</strain>
    </source>
</reference>
<dbReference type="Proteomes" id="UP000234789">
    <property type="component" value="Unassembled WGS sequence"/>
</dbReference>
<comment type="caution">
    <text evidence="2">The sequence shown here is derived from an EMBL/GenBank/DDBJ whole genome shotgun (WGS) entry which is preliminary data.</text>
</comment>
<protein>
    <submittedName>
        <fullName evidence="2">Uncharacterized protein</fullName>
    </submittedName>
</protein>
<sequence>MGLFHRRSLPPCRSARRQDSHGIRIPRHALALACRCRLFRFQCSLPAAG</sequence>
<accession>A0A2N5NBK7</accession>
<proteinExistence type="predicted"/>
<name>A0A2N5NBK7_9BACL</name>
<organism evidence="2 3">
    <name type="scientific">Paenibacillus pasadenensis</name>
    <dbReference type="NCBI Taxonomy" id="217090"/>
    <lineage>
        <taxon>Bacteria</taxon>
        <taxon>Bacillati</taxon>
        <taxon>Bacillota</taxon>
        <taxon>Bacilli</taxon>
        <taxon>Bacillales</taxon>
        <taxon>Paenibacillaceae</taxon>
        <taxon>Paenibacillus</taxon>
    </lineage>
</organism>
<evidence type="ECO:0000313" key="2">
    <source>
        <dbReference type="EMBL" id="PLT47736.1"/>
    </source>
</evidence>
<feature type="region of interest" description="Disordered" evidence="1">
    <location>
        <begin position="1"/>
        <end position="20"/>
    </location>
</feature>
<evidence type="ECO:0000256" key="1">
    <source>
        <dbReference type="SAM" id="MobiDB-lite"/>
    </source>
</evidence>
<gene>
    <name evidence="2" type="ORF">B8V81_0643</name>
</gene>
<dbReference type="AlphaFoldDB" id="A0A2N5NBK7"/>